<dbReference type="EMBL" id="JAFIQS010000008">
    <property type="protein sequence ID" value="KAG5166720.1"/>
    <property type="molecule type" value="Genomic_DNA"/>
</dbReference>
<evidence type="ECO:0000313" key="3">
    <source>
        <dbReference type="EMBL" id="KAG5166720.1"/>
    </source>
</evidence>
<organism evidence="3">
    <name type="scientific">Psilocybe cubensis</name>
    <name type="common">Psychedelic mushroom</name>
    <name type="synonym">Stropharia cubensis</name>
    <dbReference type="NCBI Taxonomy" id="181762"/>
    <lineage>
        <taxon>Eukaryota</taxon>
        <taxon>Fungi</taxon>
        <taxon>Dikarya</taxon>
        <taxon>Basidiomycota</taxon>
        <taxon>Agaricomycotina</taxon>
        <taxon>Agaricomycetes</taxon>
        <taxon>Agaricomycetidae</taxon>
        <taxon>Agaricales</taxon>
        <taxon>Agaricineae</taxon>
        <taxon>Strophariaceae</taxon>
        <taxon>Psilocybe</taxon>
    </lineage>
</organism>
<comment type="caution">
    <text evidence="3">The sequence shown here is derived from an EMBL/GenBank/DDBJ whole genome shotgun (WGS) entry which is preliminary data.</text>
</comment>
<reference evidence="3" key="1">
    <citation type="submission" date="2021-02" db="EMBL/GenBank/DDBJ databases">
        <title>Psilocybe cubensis genome.</title>
        <authorList>
            <person name="Mckernan K.J."/>
            <person name="Crawford S."/>
            <person name="Trippe A."/>
            <person name="Kane L.T."/>
            <person name="Mclaughlin S."/>
        </authorList>
    </citation>
    <scope>NUCLEOTIDE SEQUENCE [LARGE SCALE GENOMIC DNA]</scope>
    <source>
        <strain evidence="3">MGC-MH-2018</strain>
    </source>
</reference>
<accession>A0A8H7XRX4</accession>
<dbReference type="AlphaFoldDB" id="A0A8H7XRX4"/>
<evidence type="ECO:0000259" key="2">
    <source>
        <dbReference type="Pfam" id="PF20236"/>
    </source>
</evidence>
<dbReference type="InterPro" id="IPR046528">
    <property type="entry name" value="DUF6593"/>
</dbReference>
<gene>
    <name evidence="3" type="ORF">JR316_008810</name>
</gene>
<feature type="region of interest" description="Disordered" evidence="1">
    <location>
        <begin position="1"/>
        <end position="43"/>
    </location>
</feature>
<sequence>MPLFSSYRRSRQPEDSLQLSLPPTQASSSSSLTTYVQDPMPPAEIQIPTSAEVTMTWNTDALNEGQQITISMGQGQEEQLVLENTVDEPPSPIEPPPDYDVARIPTYPVVYTFSSLGPSSSAMILVPTQDSPDTRPIYHISVGHDPFFPMSFITSVVRGGHAEGDYVGGFKTIQAYRMIGTNRWLPTPASETVTIRGFEYPMPGLFVKNNKNGLKHFQWGNKLKEQYRLTWACPAFPGARVYTCYKQGHETQPLAKFTPTNELLRRNTPFPEAKLEIMPIGHGLFDDILISVLLLERMRRVTYNSMGS</sequence>
<protein>
    <recommendedName>
        <fullName evidence="2">DUF6593 domain-containing protein</fullName>
    </recommendedName>
</protein>
<proteinExistence type="predicted"/>
<feature type="compositionally biased region" description="Low complexity" evidence="1">
    <location>
        <begin position="16"/>
        <end position="34"/>
    </location>
</feature>
<name>A0A8H7XRX4_PSICU</name>
<dbReference type="OrthoDB" id="3174721at2759"/>
<evidence type="ECO:0000256" key="1">
    <source>
        <dbReference type="SAM" id="MobiDB-lite"/>
    </source>
</evidence>
<feature type="domain" description="DUF6593" evidence="2">
    <location>
        <begin position="135"/>
        <end position="300"/>
    </location>
</feature>
<dbReference type="Pfam" id="PF20236">
    <property type="entry name" value="DUF6593"/>
    <property type="match status" value="1"/>
</dbReference>